<dbReference type="Proteomes" id="UP001148662">
    <property type="component" value="Unassembled WGS sequence"/>
</dbReference>
<keyword evidence="2" id="KW-1185">Reference proteome</keyword>
<comment type="caution">
    <text evidence="1">The sequence shown here is derived from an EMBL/GenBank/DDBJ whole genome shotgun (WGS) entry which is preliminary data.</text>
</comment>
<sequence length="174" mass="19014">MLAFSTRRYHESDVADVRAPTPKSYGRSADGHKQHSFRRTTHNLISFVPLSLPSFDSQAPSFRTRSTPHVSPTSSVSVGDHGEGTRVDPDANYSFPPLRAIEDRQSFDTQALGLWTGQIIAAGAICDQLSRERCIYISDNDPGDGMEACAPSADGSGTHRPQFRTVWEVTAFGS</sequence>
<organism evidence="1 2">
    <name type="scientific">Phlebia brevispora</name>
    <dbReference type="NCBI Taxonomy" id="194682"/>
    <lineage>
        <taxon>Eukaryota</taxon>
        <taxon>Fungi</taxon>
        <taxon>Dikarya</taxon>
        <taxon>Basidiomycota</taxon>
        <taxon>Agaricomycotina</taxon>
        <taxon>Agaricomycetes</taxon>
        <taxon>Polyporales</taxon>
        <taxon>Meruliaceae</taxon>
        <taxon>Phlebia</taxon>
    </lineage>
</organism>
<gene>
    <name evidence="1" type="ORF">NM688_g587</name>
</gene>
<accession>A0ACC1TE27</accession>
<protein>
    <submittedName>
        <fullName evidence="1">Uncharacterized protein</fullName>
    </submittedName>
</protein>
<proteinExistence type="predicted"/>
<evidence type="ECO:0000313" key="1">
    <source>
        <dbReference type="EMBL" id="KAJ3559029.1"/>
    </source>
</evidence>
<reference evidence="1" key="1">
    <citation type="submission" date="2022-07" db="EMBL/GenBank/DDBJ databases">
        <title>Genome Sequence of Phlebia brevispora.</title>
        <authorList>
            <person name="Buettner E."/>
        </authorList>
    </citation>
    <scope>NUCLEOTIDE SEQUENCE</scope>
    <source>
        <strain evidence="1">MPL23</strain>
    </source>
</reference>
<dbReference type="EMBL" id="JANHOG010000050">
    <property type="protein sequence ID" value="KAJ3559029.1"/>
    <property type="molecule type" value="Genomic_DNA"/>
</dbReference>
<name>A0ACC1TE27_9APHY</name>
<evidence type="ECO:0000313" key="2">
    <source>
        <dbReference type="Proteomes" id="UP001148662"/>
    </source>
</evidence>